<organism evidence="3 4">
    <name type="scientific">Vasconcelosia minhoensis LEGE 07310</name>
    <dbReference type="NCBI Taxonomy" id="915328"/>
    <lineage>
        <taxon>Bacteria</taxon>
        <taxon>Bacillati</taxon>
        <taxon>Cyanobacteriota</taxon>
        <taxon>Cyanophyceae</taxon>
        <taxon>Nodosilineales</taxon>
        <taxon>Cymatolegaceae</taxon>
        <taxon>Vasconcelosia</taxon>
        <taxon>Vasconcelosia minhoensis</taxon>
    </lineage>
</organism>
<dbReference type="PANTHER" id="PTHR33678">
    <property type="entry name" value="BLL1576 PROTEIN"/>
    <property type="match status" value="1"/>
</dbReference>
<evidence type="ECO:0000313" key="4">
    <source>
        <dbReference type="Proteomes" id="UP000636505"/>
    </source>
</evidence>
<evidence type="ECO:0000259" key="2">
    <source>
        <dbReference type="Pfam" id="PF03050"/>
    </source>
</evidence>
<gene>
    <name evidence="3" type="ORF">IQ241_09465</name>
</gene>
<accession>A0A8J7DR14</accession>
<dbReference type="Pfam" id="PF03050">
    <property type="entry name" value="DDE_Tnp_IS66"/>
    <property type="match status" value="1"/>
</dbReference>
<dbReference type="InterPro" id="IPR052344">
    <property type="entry name" value="Transposase-related"/>
</dbReference>
<feature type="non-terminal residue" evidence="3">
    <location>
        <position position="1"/>
    </location>
</feature>
<name>A0A8J7DR14_9CYAN</name>
<dbReference type="RefSeq" id="WP_193906359.1">
    <property type="nucleotide sequence ID" value="NZ_JADEXG010000017.1"/>
</dbReference>
<keyword evidence="4" id="KW-1185">Reference proteome</keyword>
<feature type="region of interest" description="Disordered" evidence="1">
    <location>
        <begin position="1"/>
        <end position="20"/>
    </location>
</feature>
<dbReference type="Proteomes" id="UP000636505">
    <property type="component" value="Unassembled WGS sequence"/>
</dbReference>
<comment type="caution">
    <text evidence="3">The sequence shown here is derived from an EMBL/GenBank/DDBJ whole genome shotgun (WGS) entry which is preliminary data.</text>
</comment>
<dbReference type="AlphaFoldDB" id="A0A8J7DR14"/>
<dbReference type="PANTHER" id="PTHR33678:SF1">
    <property type="entry name" value="BLL1576 PROTEIN"/>
    <property type="match status" value="1"/>
</dbReference>
<sequence>EADTPKRRGRPKQSPPKNLLDRLDFHDTAVLAFMYDFRVPFDNNQAERDVRMMKLKQKISGCFRTAAGGQQFCRIRGYISTLRKQGIAVLDALKSAFTGSPILPVFQPE</sequence>
<evidence type="ECO:0000256" key="1">
    <source>
        <dbReference type="SAM" id="MobiDB-lite"/>
    </source>
</evidence>
<feature type="domain" description="Transposase IS66 central" evidence="2">
    <location>
        <begin position="7"/>
        <end position="70"/>
    </location>
</feature>
<protein>
    <submittedName>
        <fullName evidence="3">Transposase</fullName>
    </submittedName>
</protein>
<reference evidence="3" key="1">
    <citation type="submission" date="2020-10" db="EMBL/GenBank/DDBJ databases">
        <authorList>
            <person name="Castelo-Branco R."/>
            <person name="Eusebio N."/>
            <person name="Adriana R."/>
            <person name="Vieira A."/>
            <person name="Brugerolle De Fraissinette N."/>
            <person name="Rezende De Castro R."/>
            <person name="Schneider M.P."/>
            <person name="Vasconcelos V."/>
            <person name="Leao P.N."/>
        </authorList>
    </citation>
    <scope>NUCLEOTIDE SEQUENCE</scope>
    <source>
        <strain evidence="3">LEGE 07310</strain>
    </source>
</reference>
<dbReference type="InterPro" id="IPR004291">
    <property type="entry name" value="Transposase_IS66_central"/>
</dbReference>
<proteinExistence type="predicted"/>
<dbReference type="EMBL" id="JADEXG010000017">
    <property type="protein sequence ID" value="MBE9077524.1"/>
    <property type="molecule type" value="Genomic_DNA"/>
</dbReference>
<evidence type="ECO:0000313" key="3">
    <source>
        <dbReference type="EMBL" id="MBE9077524.1"/>
    </source>
</evidence>